<accession>A0A6S6TEA5</accession>
<keyword evidence="1 3" id="KW-0808">Transferase</keyword>
<dbReference type="GO" id="GO:0032259">
    <property type="term" value="P:methylation"/>
    <property type="evidence" value="ECO:0007669"/>
    <property type="project" value="UniProtKB-KW"/>
</dbReference>
<protein>
    <submittedName>
        <fullName evidence="3">Methyltransferase domain protein</fullName>
    </submittedName>
</protein>
<dbReference type="PANTHER" id="PTHR43861">
    <property type="entry name" value="TRANS-ACONITATE 2-METHYLTRANSFERASE-RELATED"/>
    <property type="match status" value="1"/>
</dbReference>
<evidence type="ECO:0000256" key="1">
    <source>
        <dbReference type="ARBA" id="ARBA00022679"/>
    </source>
</evidence>
<dbReference type="SUPFAM" id="SSF53335">
    <property type="entry name" value="S-adenosyl-L-methionine-dependent methyltransferases"/>
    <property type="match status" value="1"/>
</dbReference>
<organism evidence="3">
    <name type="scientific">uncultured Sulfurovum sp</name>
    <dbReference type="NCBI Taxonomy" id="269237"/>
    <lineage>
        <taxon>Bacteria</taxon>
        <taxon>Pseudomonadati</taxon>
        <taxon>Campylobacterota</taxon>
        <taxon>Epsilonproteobacteria</taxon>
        <taxon>Campylobacterales</taxon>
        <taxon>Sulfurovaceae</taxon>
        <taxon>Sulfurovum</taxon>
        <taxon>environmental samples</taxon>
    </lineage>
</organism>
<dbReference type="EMBL" id="CACVAU010000052">
    <property type="protein sequence ID" value="CAA6817545.1"/>
    <property type="molecule type" value="Genomic_DNA"/>
</dbReference>
<dbReference type="AlphaFoldDB" id="A0A6S6TEA5"/>
<feature type="domain" description="Methyltransferase" evidence="2">
    <location>
        <begin position="95"/>
        <end position="187"/>
    </location>
</feature>
<dbReference type="InterPro" id="IPR029063">
    <property type="entry name" value="SAM-dependent_MTases_sf"/>
</dbReference>
<dbReference type="GO" id="GO:0008168">
    <property type="term" value="F:methyltransferase activity"/>
    <property type="evidence" value="ECO:0007669"/>
    <property type="project" value="UniProtKB-KW"/>
</dbReference>
<evidence type="ECO:0000259" key="2">
    <source>
        <dbReference type="Pfam" id="PF13649"/>
    </source>
</evidence>
<dbReference type="PANTHER" id="PTHR43861:SF2">
    <property type="entry name" value="CARBOXY-S-ADENOSYL-L-METHIONINE SYNTHASE"/>
    <property type="match status" value="1"/>
</dbReference>
<dbReference type="CDD" id="cd02440">
    <property type="entry name" value="AdoMet_MTases"/>
    <property type="match status" value="1"/>
</dbReference>
<keyword evidence="3" id="KW-0489">Methyltransferase</keyword>
<reference evidence="3" key="1">
    <citation type="submission" date="2020-01" db="EMBL/GenBank/DDBJ databases">
        <authorList>
            <person name="Meier V. D."/>
            <person name="Meier V D."/>
        </authorList>
    </citation>
    <scope>NUCLEOTIDE SEQUENCE</scope>
    <source>
        <strain evidence="3">HLG_WM_MAG_05</strain>
    </source>
</reference>
<proteinExistence type="predicted"/>
<evidence type="ECO:0000313" key="3">
    <source>
        <dbReference type="EMBL" id="CAA6817545.1"/>
    </source>
</evidence>
<gene>
    <name evidence="3" type="ORF">HELGO_WM4781</name>
</gene>
<dbReference type="Gene3D" id="3.40.50.150">
    <property type="entry name" value="Vaccinia Virus protein VP39"/>
    <property type="match status" value="1"/>
</dbReference>
<name>A0A6S6TEA5_9BACT</name>
<dbReference type="Pfam" id="PF13649">
    <property type="entry name" value="Methyltransf_25"/>
    <property type="match status" value="1"/>
</dbReference>
<dbReference type="InterPro" id="IPR041698">
    <property type="entry name" value="Methyltransf_25"/>
</dbReference>
<sequence>MNTICIIKKNNKKHVLFYCNLDILKAIILLCEKVEFMAKSGDDIETQNANWKFNGEMVEHFEEHVAKSVPLYREGHELIVNLSDYFVKNDSICYELGSSAGTLTNKLAERHAFRSAKFMGIEIEEDMVTKANELYKSTNLSFICDDMTTINLDKADLIVSYYTIQFIHPKLRQELINKIYDALNWGGAFILYEKVRANDARFQDIISNLYMEYKLDQGYSPEEIIAKAKSLKGVMEPFSTEGNIDMLKRAGFVDILSVQKYMNFEGFLVIK</sequence>